<dbReference type="EMBL" id="JANBOI010004026">
    <property type="protein sequence ID" value="KAJ1718022.1"/>
    <property type="molecule type" value="Genomic_DNA"/>
</dbReference>
<comment type="caution">
    <text evidence="2">The sequence shown here is derived from an EMBL/GenBank/DDBJ whole genome shotgun (WGS) entry which is preliminary data.</text>
</comment>
<gene>
    <name evidence="2" type="ORF">LPJ61_006938</name>
</gene>
<sequence length="343" mass="36637">IDEFDGLDESQACMPPATQSPFTHCSRESLLTQIGLDGSAPPTMEPRISQRSAAGANGTAGAAGEDAPCTPQPAAAATGDCHLLAPDGRLESYEGEITRVVDPILGIYVVDDAHLLMLTLWPLLSPLFILRAGSRVLLDNVHLVLLADSASYHWGWIDRIWPDSQGGTRPGVRRTLVFCACARSSIRVTSFPASCEPAGFPSIVDSSLAAVLIKRTEGLVQLIEALEAFWRLFAKFSATLSVGHGHGRGPVPADVVAQRIAHMALALTISPGDVPGVSPARCDAYMAIVDHRSACNVSRPASGGPYRVLKLRDVVRRFVSWRKAREAPLLGDDALGQRLGHVQ</sequence>
<name>A0A9W7XT46_9FUNG</name>
<protein>
    <submittedName>
        <fullName evidence="2">Uncharacterized protein</fullName>
    </submittedName>
</protein>
<feature type="region of interest" description="Disordered" evidence="1">
    <location>
        <begin position="35"/>
        <end position="71"/>
    </location>
</feature>
<feature type="compositionally biased region" description="Low complexity" evidence="1">
    <location>
        <begin position="53"/>
        <end position="71"/>
    </location>
</feature>
<keyword evidence="3" id="KW-1185">Reference proteome</keyword>
<evidence type="ECO:0000256" key="1">
    <source>
        <dbReference type="SAM" id="MobiDB-lite"/>
    </source>
</evidence>
<dbReference type="Proteomes" id="UP001143981">
    <property type="component" value="Unassembled WGS sequence"/>
</dbReference>
<feature type="non-terminal residue" evidence="2">
    <location>
        <position position="343"/>
    </location>
</feature>
<accession>A0A9W7XT46</accession>
<reference evidence="2" key="1">
    <citation type="submission" date="2022-07" db="EMBL/GenBank/DDBJ databases">
        <title>Phylogenomic reconstructions and comparative analyses of Kickxellomycotina fungi.</title>
        <authorList>
            <person name="Reynolds N.K."/>
            <person name="Stajich J.E."/>
            <person name="Barry K."/>
            <person name="Grigoriev I.V."/>
            <person name="Crous P."/>
            <person name="Smith M.E."/>
        </authorList>
    </citation>
    <scope>NUCLEOTIDE SEQUENCE</scope>
    <source>
        <strain evidence="2">BCRC 34381</strain>
    </source>
</reference>
<feature type="non-terminal residue" evidence="2">
    <location>
        <position position="1"/>
    </location>
</feature>
<proteinExistence type="predicted"/>
<organism evidence="2 3">
    <name type="scientific">Coemansia biformis</name>
    <dbReference type="NCBI Taxonomy" id="1286918"/>
    <lineage>
        <taxon>Eukaryota</taxon>
        <taxon>Fungi</taxon>
        <taxon>Fungi incertae sedis</taxon>
        <taxon>Zoopagomycota</taxon>
        <taxon>Kickxellomycotina</taxon>
        <taxon>Kickxellomycetes</taxon>
        <taxon>Kickxellales</taxon>
        <taxon>Kickxellaceae</taxon>
        <taxon>Coemansia</taxon>
    </lineage>
</organism>
<evidence type="ECO:0000313" key="3">
    <source>
        <dbReference type="Proteomes" id="UP001143981"/>
    </source>
</evidence>
<evidence type="ECO:0000313" key="2">
    <source>
        <dbReference type="EMBL" id="KAJ1718022.1"/>
    </source>
</evidence>
<dbReference type="OrthoDB" id="2314520at2759"/>
<feature type="region of interest" description="Disordered" evidence="1">
    <location>
        <begin position="1"/>
        <end position="21"/>
    </location>
</feature>
<dbReference type="AlphaFoldDB" id="A0A9W7XT46"/>